<feature type="transmembrane region" description="Helical" evidence="10">
    <location>
        <begin position="213"/>
        <end position="236"/>
    </location>
</feature>
<dbReference type="PANTHER" id="PTHR30065:SF1">
    <property type="entry name" value="SURFACE PRESENTATION OF ANTIGENS PROTEIN SPAR"/>
    <property type="match status" value="1"/>
</dbReference>
<dbReference type="EMBL" id="JACORT010000009">
    <property type="protein sequence ID" value="MBC5785087.1"/>
    <property type="molecule type" value="Genomic_DNA"/>
</dbReference>
<keyword evidence="5 10" id="KW-0812">Transmembrane</keyword>
<keyword evidence="4 10" id="KW-1003">Cell membrane</keyword>
<dbReference type="Pfam" id="PF01311">
    <property type="entry name" value="Bac_export_1"/>
    <property type="match status" value="1"/>
</dbReference>
<keyword evidence="12" id="KW-1185">Reference proteome</keyword>
<evidence type="ECO:0000256" key="5">
    <source>
        <dbReference type="ARBA" id="ARBA00022692"/>
    </source>
</evidence>
<keyword evidence="11" id="KW-0966">Cell projection</keyword>
<comment type="caution">
    <text evidence="11">The sequence shown here is derived from an EMBL/GenBank/DDBJ whole genome shotgun (WGS) entry which is preliminary data.</text>
</comment>
<feature type="transmembrane region" description="Helical" evidence="10">
    <location>
        <begin position="80"/>
        <end position="104"/>
    </location>
</feature>
<dbReference type="InterPro" id="IPR006303">
    <property type="entry name" value="FliR"/>
</dbReference>
<keyword evidence="11" id="KW-0969">Cilium</keyword>
<accession>A0A923MSM7</accession>
<dbReference type="GO" id="GO:0005886">
    <property type="term" value="C:plasma membrane"/>
    <property type="evidence" value="ECO:0007669"/>
    <property type="project" value="UniProtKB-SubCell"/>
</dbReference>
<evidence type="ECO:0000313" key="12">
    <source>
        <dbReference type="Proteomes" id="UP000608513"/>
    </source>
</evidence>
<feature type="transmembrane region" description="Helical" evidence="10">
    <location>
        <begin position="181"/>
        <end position="207"/>
    </location>
</feature>
<evidence type="ECO:0000256" key="1">
    <source>
        <dbReference type="ARBA" id="ARBA00002578"/>
    </source>
</evidence>
<reference evidence="11" key="1">
    <citation type="submission" date="2020-08" db="EMBL/GenBank/DDBJ databases">
        <title>Ramlibacter sp. USB13 16S ribosomal RNA gene genome sequencing and assembly.</title>
        <authorList>
            <person name="Kang M."/>
        </authorList>
    </citation>
    <scope>NUCLEOTIDE SEQUENCE</scope>
    <source>
        <strain evidence="11">USB13</strain>
    </source>
</reference>
<dbReference type="NCBIfam" id="TIGR01400">
    <property type="entry name" value="fliR"/>
    <property type="match status" value="1"/>
</dbReference>
<evidence type="ECO:0000256" key="8">
    <source>
        <dbReference type="ARBA" id="ARBA00023143"/>
    </source>
</evidence>
<comment type="function">
    <text evidence="1 10">Role in flagellar biosynthesis.</text>
</comment>
<evidence type="ECO:0000256" key="6">
    <source>
        <dbReference type="ARBA" id="ARBA00022989"/>
    </source>
</evidence>
<keyword evidence="11" id="KW-0282">Flagellum</keyword>
<evidence type="ECO:0000256" key="2">
    <source>
        <dbReference type="ARBA" id="ARBA00009772"/>
    </source>
</evidence>
<dbReference type="InterPro" id="IPR002010">
    <property type="entry name" value="T3SS_IM_R"/>
</dbReference>
<feature type="transmembrane region" description="Helical" evidence="10">
    <location>
        <begin position="124"/>
        <end position="142"/>
    </location>
</feature>
<keyword evidence="7 10" id="KW-0472">Membrane</keyword>
<dbReference type="AlphaFoldDB" id="A0A923MSM7"/>
<sequence length="263" mass="27404">MQSLLSALGVQWVTTVLLLATRIAALLLLTPLLYAVSIPATARLLLVMALACVLALPFAETQDVGIHAAGALFTAMLREAAIGATLGLGVLLAFAGFSLAGRLVDVQVGFGIAQVVDPLTQSRLPIVSAVFGLLAAVFFFLVDGHHALLRGIAYSVERFPPGSGVPASTAAEPLLRAGAALFTLGFALASPVVLGLLLVDFVLGVIARNLPQMNMFVLGLPAKILVGIFALSAWAAEFATPARRLYEGIHHTWSAWFAAGGVR</sequence>
<keyword evidence="6 10" id="KW-1133">Transmembrane helix</keyword>
<evidence type="ECO:0000256" key="3">
    <source>
        <dbReference type="ARBA" id="ARBA00021717"/>
    </source>
</evidence>
<name>A0A923MSM7_9BURK</name>
<evidence type="ECO:0000256" key="9">
    <source>
        <dbReference type="NCBIfam" id="TIGR01400"/>
    </source>
</evidence>
<keyword evidence="8 10" id="KW-0975">Bacterial flagellum</keyword>
<evidence type="ECO:0000256" key="7">
    <source>
        <dbReference type="ARBA" id="ARBA00023136"/>
    </source>
</evidence>
<gene>
    <name evidence="11" type="primary">fliR</name>
    <name evidence="11" type="ORF">H8N03_19225</name>
</gene>
<dbReference type="GO" id="GO:0006605">
    <property type="term" value="P:protein targeting"/>
    <property type="evidence" value="ECO:0007669"/>
    <property type="project" value="UniProtKB-UniRule"/>
</dbReference>
<dbReference type="RefSeq" id="WP_187077839.1">
    <property type="nucleotide sequence ID" value="NZ_JACORT010000009.1"/>
</dbReference>
<dbReference type="GO" id="GO:0009425">
    <property type="term" value="C:bacterial-type flagellum basal body"/>
    <property type="evidence" value="ECO:0007669"/>
    <property type="project" value="UniProtKB-SubCell"/>
</dbReference>
<dbReference type="GO" id="GO:0044780">
    <property type="term" value="P:bacterial-type flagellum assembly"/>
    <property type="evidence" value="ECO:0007669"/>
    <property type="project" value="UniProtKB-UniRule"/>
</dbReference>
<proteinExistence type="inferred from homology"/>
<dbReference type="PRINTS" id="PR00953">
    <property type="entry name" value="TYPE3IMRPROT"/>
</dbReference>
<dbReference type="PANTHER" id="PTHR30065">
    <property type="entry name" value="FLAGELLAR BIOSYNTHETIC PROTEIN FLIR"/>
    <property type="match status" value="1"/>
</dbReference>
<evidence type="ECO:0000256" key="10">
    <source>
        <dbReference type="RuleBase" id="RU362071"/>
    </source>
</evidence>
<evidence type="ECO:0000313" key="11">
    <source>
        <dbReference type="EMBL" id="MBC5785087.1"/>
    </source>
</evidence>
<feature type="transmembrane region" description="Helical" evidence="10">
    <location>
        <begin position="40"/>
        <end position="59"/>
    </location>
</feature>
<organism evidence="11 12">
    <name type="scientific">Ramlibacter cellulosilyticus</name>
    <dbReference type="NCBI Taxonomy" id="2764187"/>
    <lineage>
        <taxon>Bacteria</taxon>
        <taxon>Pseudomonadati</taxon>
        <taxon>Pseudomonadota</taxon>
        <taxon>Betaproteobacteria</taxon>
        <taxon>Burkholderiales</taxon>
        <taxon>Comamonadaceae</taxon>
        <taxon>Ramlibacter</taxon>
    </lineage>
</organism>
<evidence type="ECO:0000256" key="4">
    <source>
        <dbReference type="ARBA" id="ARBA00022475"/>
    </source>
</evidence>
<comment type="subcellular location">
    <subcellularLocation>
        <location evidence="10">Cell membrane</location>
        <topology evidence="10">Multi-pass membrane protein</topology>
    </subcellularLocation>
    <subcellularLocation>
        <location evidence="10">Bacterial flagellum basal body</location>
    </subcellularLocation>
</comment>
<feature type="transmembrane region" description="Helical" evidence="10">
    <location>
        <begin position="12"/>
        <end position="34"/>
    </location>
</feature>
<protein>
    <recommendedName>
        <fullName evidence="3 9">Flagellar biosynthetic protein FliR</fullName>
    </recommendedName>
</protein>
<dbReference type="Proteomes" id="UP000608513">
    <property type="component" value="Unassembled WGS sequence"/>
</dbReference>
<comment type="similarity">
    <text evidence="2 10">Belongs to the FliR/MopE/SpaR family.</text>
</comment>